<keyword evidence="3" id="KW-1185">Reference proteome</keyword>
<feature type="region of interest" description="Disordered" evidence="1">
    <location>
        <begin position="1"/>
        <end position="57"/>
    </location>
</feature>
<dbReference type="Proteomes" id="UP000807769">
    <property type="component" value="Unassembled WGS sequence"/>
</dbReference>
<dbReference type="GeneID" id="64628836"/>
<name>A0A9P7JGD2_9AGAM</name>
<proteinExistence type="predicted"/>
<dbReference type="EMBL" id="JABBWG010000006">
    <property type="protein sequence ID" value="KAG1821661.1"/>
    <property type="molecule type" value="Genomic_DNA"/>
</dbReference>
<reference evidence="2" key="1">
    <citation type="journal article" date="2020" name="New Phytol.">
        <title>Comparative genomics reveals dynamic genome evolution in host specialist ectomycorrhizal fungi.</title>
        <authorList>
            <person name="Lofgren L.A."/>
            <person name="Nguyen N.H."/>
            <person name="Vilgalys R."/>
            <person name="Ruytinx J."/>
            <person name="Liao H.L."/>
            <person name="Branco S."/>
            <person name="Kuo A."/>
            <person name="LaButti K."/>
            <person name="Lipzen A."/>
            <person name="Andreopoulos W."/>
            <person name="Pangilinan J."/>
            <person name="Riley R."/>
            <person name="Hundley H."/>
            <person name="Na H."/>
            <person name="Barry K."/>
            <person name="Grigoriev I.V."/>
            <person name="Stajich J.E."/>
            <person name="Kennedy P.G."/>
        </authorList>
    </citation>
    <scope>NUCLEOTIDE SEQUENCE</scope>
    <source>
        <strain evidence="2">MN1</strain>
    </source>
</reference>
<gene>
    <name evidence="2" type="ORF">BJ212DRAFT_1332776</name>
</gene>
<dbReference type="OrthoDB" id="361797at2759"/>
<feature type="compositionally biased region" description="Basic and acidic residues" evidence="1">
    <location>
        <begin position="17"/>
        <end position="32"/>
    </location>
</feature>
<evidence type="ECO:0000256" key="1">
    <source>
        <dbReference type="SAM" id="MobiDB-lite"/>
    </source>
</evidence>
<accession>A0A9P7JGD2</accession>
<dbReference type="Gene3D" id="1.25.40.180">
    <property type="match status" value="1"/>
</dbReference>
<evidence type="ECO:0000313" key="3">
    <source>
        <dbReference type="Proteomes" id="UP000807769"/>
    </source>
</evidence>
<feature type="non-terminal residue" evidence="2">
    <location>
        <position position="1"/>
    </location>
</feature>
<protein>
    <submittedName>
        <fullName evidence="2">Uncharacterized protein</fullName>
    </submittedName>
</protein>
<comment type="caution">
    <text evidence="2">The sequence shown here is derived from an EMBL/GenBank/DDBJ whole genome shotgun (WGS) entry which is preliminary data.</text>
</comment>
<organism evidence="2 3">
    <name type="scientific">Suillus subaureus</name>
    <dbReference type="NCBI Taxonomy" id="48587"/>
    <lineage>
        <taxon>Eukaryota</taxon>
        <taxon>Fungi</taxon>
        <taxon>Dikarya</taxon>
        <taxon>Basidiomycota</taxon>
        <taxon>Agaricomycotina</taxon>
        <taxon>Agaricomycetes</taxon>
        <taxon>Agaricomycetidae</taxon>
        <taxon>Boletales</taxon>
        <taxon>Suillineae</taxon>
        <taxon>Suillaceae</taxon>
        <taxon>Suillus</taxon>
    </lineage>
</organism>
<dbReference type="RefSeq" id="XP_041196401.1">
    <property type="nucleotide sequence ID" value="XM_041334819.1"/>
</dbReference>
<dbReference type="AlphaFoldDB" id="A0A9P7JGD2"/>
<sequence>GHVETGENGDSVDDDNHEMTETKQGEPSDAQHKAAGRYIPPGLRKQANGDTNETEEQLKLTRQLKGLINRMSEQSIAITRDLNPHEPHHRWHIISPNPSRLIRGPAHRVYI</sequence>
<evidence type="ECO:0000313" key="2">
    <source>
        <dbReference type="EMBL" id="KAG1821661.1"/>
    </source>
</evidence>